<dbReference type="Gene3D" id="3.40.190.10">
    <property type="entry name" value="Periplasmic binding protein-like II"/>
    <property type="match status" value="1"/>
</dbReference>
<dbReference type="Proteomes" id="UP000223527">
    <property type="component" value="Unassembled WGS sequence"/>
</dbReference>
<evidence type="ECO:0000256" key="2">
    <source>
        <dbReference type="SAM" id="MobiDB-lite"/>
    </source>
</evidence>
<dbReference type="Gene3D" id="3.40.190.150">
    <property type="entry name" value="Bordetella uptake gene, domain 1"/>
    <property type="match status" value="1"/>
</dbReference>
<feature type="region of interest" description="Disordered" evidence="2">
    <location>
        <begin position="18"/>
        <end position="37"/>
    </location>
</feature>
<evidence type="ECO:0000313" key="4">
    <source>
        <dbReference type="Proteomes" id="UP000223527"/>
    </source>
</evidence>
<accession>A0A2C7A8Q5</accession>
<proteinExistence type="inferred from homology"/>
<comment type="caution">
    <text evidence="3">The sequence shown here is derived from an EMBL/GenBank/DDBJ whole genome shotgun (WGS) entry which is preliminary data.</text>
</comment>
<reference evidence="3 4" key="1">
    <citation type="submission" date="2017-10" db="EMBL/GenBank/DDBJ databases">
        <authorList>
            <person name="Banno H."/>
            <person name="Chua N.-H."/>
        </authorList>
    </citation>
    <scope>NUCLEOTIDE SEQUENCE [LARGE SCALE GENOMIC DNA]</scope>
    <source>
        <strain evidence="3 4">YW11</strain>
    </source>
</reference>
<evidence type="ECO:0000256" key="1">
    <source>
        <dbReference type="ARBA" id="ARBA00006987"/>
    </source>
</evidence>
<organism evidence="3 4">
    <name type="scientific">Teichococcus rhizosphaerae</name>
    <dbReference type="NCBI Taxonomy" id="1335062"/>
    <lineage>
        <taxon>Bacteria</taxon>
        <taxon>Pseudomonadati</taxon>
        <taxon>Pseudomonadota</taxon>
        <taxon>Alphaproteobacteria</taxon>
        <taxon>Acetobacterales</taxon>
        <taxon>Roseomonadaceae</taxon>
        <taxon>Roseomonas</taxon>
    </lineage>
</organism>
<dbReference type="OrthoDB" id="9780943at2"/>
<protein>
    <recommendedName>
        <fullName evidence="5">Tripartite tricarboxylate transporter substrate binding protein</fullName>
    </recommendedName>
</protein>
<sequence length="368" mass="38477">MPPPSSAGSSPIGARFLHARGSARRGDDGRRARGQPARTEGRMVMMRLRRRALPALTAGLAAPAWAQAPFPSRPVVMIVPGAPGGPTDVVGRLLVQHMPALIGQPVVLDYRAGAGGQIGMRYVAGAAPDGHTLVIGNTGSVGINPSYYRNPGYDIARDFAPVSMLMVAPVSLVVRADMPARTPAELVTRIRAAGGRFSFGSSGTGQSPHVAAELFRHATGAEFEVVPYRGSAEAVTDLIAGTVQAMFDSTTTIPHVRQGRLRALAVATPERSPLMPEVPTMAESGFAGFDISSWYVALAPTGTPPEAVAKLNAAMGEVLARPEAAERFAVFNAVPMRGSPGDAGAFLGRQLAYWRDVLARAGIGEGRS</sequence>
<dbReference type="Pfam" id="PF03401">
    <property type="entry name" value="TctC"/>
    <property type="match status" value="1"/>
</dbReference>
<comment type="similarity">
    <text evidence="1">Belongs to the UPF0065 (bug) family.</text>
</comment>
<dbReference type="InterPro" id="IPR005064">
    <property type="entry name" value="BUG"/>
</dbReference>
<gene>
    <name evidence="3" type="ORF">CR162_13530</name>
</gene>
<evidence type="ECO:0000313" key="3">
    <source>
        <dbReference type="EMBL" id="PHK94399.1"/>
    </source>
</evidence>
<keyword evidence="4" id="KW-1185">Reference proteome</keyword>
<dbReference type="CDD" id="cd07012">
    <property type="entry name" value="PBP2_Bug_TTT"/>
    <property type="match status" value="1"/>
</dbReference>
<dbReference type="EMBL" id="PDNU01000026">
    <property type="protein sequence ID" value="PHK94399.1"/>
    <property type="molecule type" value="Genomic_DNA"/>
</dbReference>
<dbReference type="PANTHER" id="PTHR42928:SF5">
    <property type="entry name" value="BLR1237 PROTEIN"/>
    <property type="match status" value="1"/>
</dbReference>
<dbReference type="PANTHER" id="PTHR42928">
    <property type="entry name" value="TRICARBOXYLATE-BINDING PROTEIN"/>
    <property type="match status" value="1"/>
</dbReference>
<evidence type="ECO:0008006" key="5">
    <source>
        <dbReference type="Google" id="ProtNLM"/>
    </source>
</evidence>
<name>A0A2C7A8Q5_9PROT</name>
<dbReference type="InterPro" id="IPR042100">
    <property type="entry name" value="Bug_dom1"/>
</dbReference>
<dbReference type="SUPFAM" id="SSF53850">
    <property type="entry name" value="Periplasmic binding protein-like II"/>
    <property type="match status" value="1"/>
</dbReference>
<dbReference type="AlphaFoldDB" id="A0A2C7A8Q5"/>
<dbReference type="PIRSF" id="PIRSF017082">
    <property type="entry name" value="YflP"/>
    <property type="match status" value="1"/>
</dbReference>